<name>A0A448WVC6_9PLAT</name>
<feature type="non-terminal residue" evidence="1">
    <location>
        <position position="1"/>
    </location>
</feature>
<dbReference type="EMBL" id="CAAALY010049728">
    <property type="protein sequence ID" value="VEL21125.1"/>
    <property type="molecule type" value="Genomic_DNA"/>
</dbReference>
<dbReference type="OrthoDB" id="1738954at2759"/>
<sequence length="86" mass="9339">MVKHIDDVFQGPQEFIATGLERLRPIQSMQSIYSHTYPQKVVGFGESNGQPSDILALGSIVRPAKGNLARARALAVAPKLAPLWSP</sequence>
<reference evidence="1" key="1">
    <citation type="submission" date="2018-11" db="EMBL/GenBank/DDBJ databases">
        <authorList>
            <consortium name="Pathogen Informatics"/>
        </authorList>
    </citation>
    <scope>NUCLEOTIDE SEQUENCE</scope>
</reference>
<dbReference type="AlphaFoldDB" id="A0A448WVC6"/>
<evidence type="ECO:0000313" key="1">
    <source>
        <dbReference type="EMBL" id="VEL21125.1"/>
    </source>
</evidence>
<gene>
    <name evidence="1" type="ORF">PXEA_LOCUS14565</name>
</gene>
<organism evidence="1 2">
    <name type="scientific">Protopolystoma xenopodis</name>
    <dbReference type="NCBI Taxonomy" id="117903"/>
    <lineage>
        <taxon>Eukaryota</taxon>
        <taxon>Metazoa</taxon>
        <taxon>Spiralia</taxon>
        <taxon>Lophotrochozoa</taxon>
        <taxon>Platyhelminthes</taxon>
        <taxon>Monogenea</taxon>
        <taxon>Polyopisthocotylea</taxon>
        <taxon>Polystomatidea</taxon>
        <taxon>Polystomatidae</taxon>
        <taxon>Protopolystoma</taxon>
    </lineage>
</organism>
<dbReference type="Proteomes" id="UP000784294">
    <property type="component" value="Unassembled WGS sequence"/>
</dbReference>
<proteinExistence type="predicted"/>
<accession>A0A448WVC6</accession>
<keyword evidence="2" id="KW-1185">Reference proteome</keyword>
<comment type="caution">
    <text evidence="1">The sequence shown here is derived from an EMBL/GenBank/DDBJ whole genome shotgun (WGS) entry which is preliminary data.</text>
</comment>
<evidence type="ECO:0000313" key="2">
    <source>
        <dbReference type="Proteomes" id="UP000784294"/>
    </source>
</evidence>
<protein>
    <submittedName>
        <fullName evidence="1">Uncharacterized protein</fullName>
    </submittedName>
</protein>